<feature type="region of interest" description="Disordered" evidence="9">
    <location>
        <begin position="837"/>
        <end position="867"/>
    </location>
</feature>
<feature type="compositionally biased region" description="Basic residues" evidence="9">
    <location>
        <begin position="856"/>
        <end position="866"/>
    </location>
</feature>
<dbReference type="InterPro" id="IPR044574">
    <property type="entry name" value="ARIP4-like"/>
</dbReference>
<keyword evidence="8" id="KW-0539">Nucleus</keyword>
<dbReference type="InterPro" id="IPR014001">
    <property type="entry name" value="Helicase_ATP-bd"/>
</dbReference>
<evidence type="ECO:0000259" key="11">
    <source>
        <dbReference type="PROSITE" id="PS51194"/>
    </source>
</evidence>
<keyword evidence="7" id="KW-0238">DNA-binding</keyword>
<dbReference type="EMBL" id="JOJR01000186">
    <property type="protein sequence ID" value="RCN42628.1"/>
    <property type="molecule type" value="Genomic_DNA"/>
</dbReference>
<dbReference type="Gene3D" id="1.20.120.850">
    <property type="entry name" value="SWI2/SNF2 ATPases, N-terminal domain"/>
    <property type="match status" value="1"/>
</dbReference>
<evidence type="ECO:0000256" key="4">
    <source>
        <dbReference type="ARBA" id="ARBA00022801"/>
    </source>
</evidence>
<evidence type="ECO:0000256" key="5">
    <source>
        <dbReference type="ARBA" id="ARBA00022806"/>
    </source>
</evidence>
<dbReference type="GO" id="GO:0005524">
    <property type="term" value="F:ATP binding"/>
    <property type="evidence" value="ECO:0007669"/>
    <property type="project" value="UniProtKB-KW"/>
</dbReference>
<keyword evidence="3" id="KW-0547">Nucleotide-binding</keyword>
<dbReference type="InterPro" id="IPR000330">
    <property type="entry name" value="SNF2_N"/>
</dbReference>
<dbReference type="Gene3D" id="3.40.50.10810">
    <property type="entry name" value="Tandem AAA-ATPase domain"/>
    <property type="match status" value="2"/>
</dbReference>
<dbReference type="PROSITE" id="PS51194">
    <property type="entry name" value="HELICASE_CTER"/>
    <property type="match status" value="1"/>
</dbReference>
<dbReference type="Pfam" id="PF00176">
    <property type="entry name" value="SNF2-rel_dom"/>
    <property type="match status" value="1"/>
</dbReference>
<feature type="region of interest" description="Disordered" evidence="9">
    <location>
        <begin position="54"/>
        <end position="77"/>
    </location>
</feature>
<evidence type="ECO:0000313" key="13">
    <source>
        <dbReference type="Proteomes" id="UP000252519"/>
    </source>
</evidence>
<dbReference type="Pfam" id="PF00271">
    <property type="entry name" value="Helicase_C"/>
    <property type="match status" value="1"/>
</dbReference>
<evidence type="ECO:0000256" key="7">
    <source>
        <dbReference type="ARBA" id="ARBA00023125"/>
    </source>
</evidence>
<evidence type="ECO:0000256" key="6">
    <source>
        <dbReference type="ARBA" id="ARBA00022840"/>
    </source>
</evidence>
<sequence>MSQGGSLKLSISLNRGISSTTENSQLISNAKDDGRQRFSPFILLYLISVVDPSRPGSAESGQEQSAGTGFPTPRQSELLNVRIPTATKAQKRKHIQTNFDESLLDQSALDAQRKEKERLERLEKQKQALGETGHIQQLAAMLPKQITPLPVLDAFDPEVICLIGDNPDGNVDDKKCIPTLSNRCSAVPSVSKAEPEVIELSSGDEDEKSEEVSGPPYRVPPTLPLSNEYGKRSRWMFSDKDRIDREKMEKQHQIEKERMKKRRNSQELEKVELTTTGRLLVNAGHGADDPDVHVAPHLNHVLQPHQLGGVRFMSVLFVKFDERYDNIIESLQEFKTSPGFGCILAHSMGLGKTIQVITFVEVFMRVTQANKILIIVPVNTIQNWYNEFEKWMPRYTDTGEVARHFDVFLLGDAVKTFDQRVNMIEDWSRRSGVLLIGYEMFRLLIRSTQPKKPTKPKPNLVQDCLKQRYQLSQNLRPEYEQKPDDFDQGFTADGRVKREANEVIRGSLVDPGPDLVVCDEGHKIKNLNTDIACALGAIKTRRRIVLTGYPLQNNLMEYYCMVDFVRPDFLGSKKTFSIQFEKPIKNGQCIDSTARDIKIARQRIHVLNNMLKGFIQRRTHHLLKAILPENKEFVILLRKSPLQHALYRNFVMYANTEISTGNTSVFNPLKAFAACSKIWNHPDVLAQTLERKREEKKKNTNDVDILYYLQANDGCEQKSDKAEHIQHPGFTNHFGWMTQAYGSTSGFPSTSYSSPVTTGNVPSQCSSLPGPSYGTHVTTSNSGSMWSHMGATTSSHTESRMRPSILEQTLSSGGVGQSHVTHQDLWSGIFATGPPESLGSSGSFEKKREENARQTSKGRRSTRSKMKTIQGVMEEEFDITENDQGLQYDWAEIAMASYKTGNIEHGYKMVLAMELLDATVRIGEKMLIFSQNLTALDLIEYYLSRRKLQTRTDTTVWMKSINYFRLDGSTPGIEREKLINRFNSDPNVHLFLISTRAGSLGINLVSANRCIILDACWNPCHDAQAVCRVYRYGQQRRTYIYRLILNNCMEKAIFNRQISKHGLQQRVVDDAQVDANITQKELETLLMYDEALDVIHDKWDTSNWNLGDEVLESVVKNRSEMLAEEPFLHESLMLEREEGLSEEEKKEAELWFAKEQYKESFDLAYPEAPLFNPDGEIGYRFGGHSRSIRGLSNLGPPFAHHFSFGSTNAPPLRSTPMPHLLDRISKSSIGSFPMTHEANNVYNGEDRGMLTGNRMNNLTEGPRRVPPFPGASVAFEPSSNHRGSVQLIRTDRALSLPIVSHPSERREIPANTQVMLVRSGDGIFLRLSNRLLLNAQDSIFDTVPRQPPVITIPPDPPQRLRLPPPLKTVPDIIELD</sequence>
<comment type="subcellular location">
    <subcellularLocation>
        <location evidence="1">Nucleus</location>
    </subcellularLocation>
</comment>
<evidence type="ECO:0000256" key="1">
    <source>
        <dbReference type="ARBA" id="ARBA00004123"/>
    </source>
</evidence>
<dbReference type="GO" id="GO:0004386">
    <property type="term" value="F:helicase activity"/>
    <property type="evidence" value="ECO:0007669"/>
    <property type="project" value="UniProtKB-KW"/>
</dbReference>
<dbReference type="SMART" id="SM00490">
    <property type="entry name" value="HELICc"/>
    <property type="match status" value="1"/>
</dbReference>
<comment type="caution">
    <text evidence="12">The sequence shown here is derived from an EMBL/GenBank/DDBJ whole genome shotgun (WGS) entry which is preliminary data.</text>
</comment>
<feature type="domain" description="Helicase C-terminal" evidence="11">
    <location>
        <begin position="914"/>
        <end position="1083"/>
    </location>
</feature>
<dbReference type="InterPro" id="IPR001650">
    <property type="entry name" value="Helicase_C-like"/>
</dbReference>
<comment type="similarity">
    <text evidence="2">Belongs to the SNF2/RAD54 helicase family.</text>
</comment>
<evidence type="ECO:0000256" key="9">
    <source>
        <dbReference type="SAM" id="MobiDB-lite"/>
    </source>
</evidence>
<reference evidence="12 13" key="1">
    <citation type="submission" date="2014-10" db="EMBL/GenBank/DDBJ databases">
        <title>Draft genome of the hookworm Ancylostoma caninum.</title>
        <authorList>
            <person name="Mitreva M."/>
        </authorList>
    </citation>
    <scope>NUCLEOTIDE SEQUENCE [LARGE SCALE GENOMIC DNA]</scope>
    <source>
        <strain evidence="12 13">Baltimore</strain>
    </source>
</reference>
<proteinExistence type="inferred from homology"/>
<keyword evidence="4" id="KW-0378">Hydrolase</keyword>
<dbReference type="PROSITE" id="PS51192">
    <property type="entry name" value="HELICASE_ATP_BIND_1"/>
    <property type="match status" value="1"/>
</dbReference>
<dbReference type="SUPFAM" id="SSF52540">
    <property type="entry name" value="P-loop containing nucleoside triphosphate hydrolases"/>
    <property type="match status" value="2"/>
</dbReference>
<dbReference type="PANTHER" id="PTHR45797">
    <property type="entry name" value="RAD54-LIKE"/>
    <property type="match status" value="1"/>
</dbReference>
<evidence type="ECO:0000313" key="12">
    <source>
        <dbReference type="EMBL" id="RCN42628.1"/>
    </source>
</evidence>
<dbReference type="GO" id="GO:0003677">
    <property type="term" value="F:DNA binding"/>
    <property type="evidence" value="ECO:0007669"/>
    <property type="project" value="UniProtKB-KW"/>
</dbReference>
<dbReference type="Gene3D" id="3.40.50.300">
    <property type="entry name" value="P-loop containing nucleotide triphosphate hydrolases"/>
    <property type="match status" value="2"/>
</dbReference>
<dbReference type="InterPro" id="IPR049730">
    <property type="entry name" value="SNF2/RAD54-like_C"/>
</dbReference>
<evidence type="ECO:0000256" key="2">
    <source>
        <dbReference type="ARBA" id="ARBA00007025"/>
    </source>
</evidence>
<feature type="compositionally biased region" description="Polar residues" evidence="9">
    <location>
        <begin position="59"/>
        <end position="77"/>
    </location>
</feature>
<dbReference type="GO" id="GO:0005634">
    <property type="term" value="C:nucleus"/>
    <property type="evidence" value="ECO:0007669"/>
    <property type="project" value="UniProtKB-SubCell"/>
</dbReference>
<dbReference type="STRING" id="29170.A0A368GG30"/>
<protein>
    <submittedName>
        <fullName evidence="12">Protein, SNF2 family</fullName>
    </submittedName>
</protein>
<dbReference type="InterPro" id="IPR038718">
    <property type="entry name" value="SNF2-like_sf"/>
</dbReference>
<evidence type="ECO:0000256" key="8">
    <source>
        <dbReference type="ARBA" id="ARBA00023242"/>
    </source>
</evidence>
<dbReference type="InterPro" id="IPR027417">
    <property type="entry name" value="P-loop_NTPase"/>
</dbReference>
<feature type="domain" description="Helicase ATP-binding" evidence="10">
    <location>
        <begin position="333"/>
        <end position="568"/>
    </location>
</feature>
<evidence type="ECO:0000259" key="10">
    <source>
        <dbReference type="PROSITE" id="PS51192"/>
    </source>
</evidence>
<dbReference type="SMART" id="SM00487">
    <property type="entry name" value="DEXDc"/>
    <property type="match status" value="1"/>
</dbReference>
<feature type="region of interest" description="Disordered" evidence="9">
    <location>
        <begin position="763"/>
        <end position="800"/>
    </location>
</feature>
<dbReference type="OrthoDB" id="2020972at2759"/>
<gene>
    <name evidence="12" type="ORF">ANCCAN_11393</name>
</gene>
<accession>A0A368GG30</accession>
<feature type="compositionally biased region" description="Polar residues" evidence="9">
    <location>
        <begin position="763"/>
        <end position="796"/>
    </location>
</feature>
<dbReference type="GO" id="GO:0016887">
    <property type="term" value="F:ATP hydrolysis activity"/>
    <property type="evidence" value="ECO:0007669"/>
    <property type="project" value="InterPro"/>
</dbReference>
<evidence type="ECO:0000256" key="3">
    <source>
        <dbReference type="ARBA" id="ARBA00022741"/>
    </source>
</evidence>
<dbReference type="CDD" id="cd18793">
    <property type="entry name" value="SF2_C_SNF"/>
    <property type="match status" value="1"/>
</dbReference>
<keyword evidence="6" id="KW-0067">ATP-binding</keyword>
<keyword evidence="5" id="KW-0347">Helicase</keyword>
<keyword evidence="13" id="KW-1185">Reference proteome</keyword>
<dbReference type="PANTHER" id="PTHR45797:SF1">
    <property type="entry name" value="HELICASE ARIP4"/>
    <property type="match status" value="1"/>
</dbReference>
<feature type="region of interest" description="Disordered" evidence="9">
    <location>
        <begin position="195"/>
        <end position="225"/>
    </location>
</feature>
<organism evidence="12 13">
    <name type="scientific">Ancylostoma caninum</name>
    <name type="common">Dog hookworm</name>
    <dbReference type="NCBI Taxonomy" id="29170"/>
    <lineage>
        <taxon>Eukaryota</taxon>
        <taxon>Metazoa</taxon>
        <taxon>Ecdysozoa</taxon>
        <taxon>Nematoda</taxon>
        <taxon>Chromadorea</taxon>
        <taxon>Rhabditida</taxon>
        <taxon>Rhabditina</taxon>
        <taxon>Rhabditomorpha</taxon>
        <taxon>Strongyloidea</taxon>
        <taxon>Ancylostomatidae</taxon>
        <taxon>Ancylostomatinae</taxon>
        <taxon>Ancylostoma</taxon>
    </lineage>
</organism>
<dbReference type="Proteomes" id="UP000252519">
    <property type="component" value="Unassembled WGS sequence"/>
</dbReference>
<name>A0A368GG30_ANCCA</name>